<protein>
    <submittedName>
        <fullName evidence="1">Uncharacterized protein</fullName>
    </submittedName>
</protein>
<reference evidence="1" key="2">
    <citation type="journal article" date="2015" name="Data Brief">
        <title>Shoot transcriptome of the giant reed, Arundo donax.</title>
        <authorList>
            <person name="Barrero R.A."/>
            <person name="Guerrero F.D."/>
            <person name="Moolhuijzen P."/>
            <person name="Goolsby J.A."/>
            <person name="Tidwell J."/>
            <person name="Bellgard S.E."/>
            <person name="Bellgard M.I."/>
        </authorList>
    </citation>
    <scope>NUCLEOTIDE SEQUENCE</scope>
    <source>
        <tissue evidence="1">Shoot tissue taken approximately 20 cm above the soil surface</tissue>
    </source>
</reference>
<evidence type="ECO:0000313" key="1">
    <source>
        <dbReference type="EMBL" id="JAD46255.1"/>
    </source>
</evidence>
<proteinExistence type="predicted"/>
<accession>A0A0A9AB97</accession>
<dbReference type="AlphaFoldDB" id="A0A0A9AB97"/>
<name>A0A0A9AB97_ARUDO</name>
<dbReference type="EMBL" id="GBRH01251640">
    <property type="protein sequence ID" value="JAD46255.1"/>
    <property type="molecule type" value="Transcribed_RNA"/>
</dbReference>
<organism evidence="1">
    <name type="scientific">Arundo donax</name>
    <name type="common">Giant reed</name>
    <name type="synonym">Donax arundinaceus</name>
    <dbReference type="NCBI Taxonomy" id="35708"/>
    <lineage>
        <taxon>Eukaryota</taxon>
        <taxon>Viridiplantae</taxon>
        <taxon>Streptophyta</taxon>
        <taxon>Embryophyta</taxon>
        <taxon>Tracheophyta</taxon>
        <taxon>Spermatophyta</taxon>
        <taxon>Magnoliopsida</taxon>
        <taxon>Liliopsida</taxon>
        <taxon>Poales</taxon>
        <taxon>Poaceae</taxon>
        <taxon>PACMAD clade</taxon>
        <taxon>Arundinoideae</taxon>
        <taxon>Arundineae</taxon>
        <taxon>Arundo</taxon>
    </lineage>
</organism>
<sequence length="46" mass="5431">MTLNPNCPPLFCFITFKHPCLNFQNNLLDLLICYYLYSRTTVSLLM</sequence>
<reference evidence="1" key="1">
    <citation type="submission" date="2014-09" db="EMBL/GenBank/DDBJ databases">
        <authorList>
            <person name="Magalhaes I.L.F."/>
            <person name="Oliveira U."/>
            <person name="Santos F.R."/>
            <person name="Vidigal T.H.D.A."/>
            <person name="Brescovit A.D."/>
            <person name="Santos A.J."/>
        </authorList>
    </citation>
    <scope>NUCLEOTIDE SEQUENCE</scope>
    <source>
        <tissue evidence="1">Shoot tissue taken approximately 20 cm above the soil surface</tissue>
    </source>
</reference>